<dbReference type="KEGG" id="aii:E4K63_01910"/>
<proteinExistence type="predicted"/>
<dbReference type="RefSeq" id="WP_133942445.1">
    <property type="nucleotide sequence ID" value="NZ_CP038241.1"/>
</dbReference>
<evidence type="ECO:0000313" key="2">
    <source>
        <dbReference type="Proteomes" id="UP000502004"/>
    </source>
</evidence>
<name>A0AAE6YGT1_9GAMM</name>
<dbReference type="Proteomes" id="UP000502004">
    <property type="component" value="Chromosome"/>
</dbReference>
<dbReference type="EMBL" id="CP038241">
    <property type="protein sequence ID" value="QIV95650.1"/>
    <property type="molecule type" value="Genomic_DNA"/>
</dbReference>
<organism evidence="1 2">
    <name type="scientific">Allofrancisella inopinata</name>
    <dbReference type="NCBI Taxonomy" id="1085647"/>
    <lineage>
        <taxon>Bacteria</taxon>
        <taxon>Pseudomonadati</taxon>
        <taxon>Pseudomonadota</taxon>
        <taxon>Gammaproteobacteria</taxon>
        <taxon>Thiotrichales</taxon>
        <taxon>Francisellaceae</taxon>
        <taxon>Allofrancisella</taxon>
    </lineage>
</organism>
<reference evidence="1 2" key="1">
    <citation type="submission" date="2019-03" db="EMBL/GenBank/DDBJ databases">
        <title>Complete Genome Sequence of Allofrancisella inopinata Strain SYSU YG23 Isolated from Water-Cooling Systems in China.</title>
        <authorList>
            <person name="Ohrman C."/>
            <person name="Uneklint I."/>
            <person name="Sjodin A."/>
        </authorList>
    </citation>
    <scope>NUCLEOTIDE SEQUENCE [LARGE SCALE GENOMIC DNA]</scope>
    <source>
        <strain evidence="1 2">SYSU YG23</strain>
    </source>
</reference>
<accession>A0AAE6YGT1</accession>
<dbReference type="AlphaFoldDB" id="A0AAE6YGT1"/>
<evidence type="ECO:0000313" key="1">
    <source>
        <dbReference type="EMBL" id="QIV95650.1"/>
    </source>
</evidence>
<protein>
    <submittedName>
        <fullName evidence="1">Uncharacterized protein</fullName>
    </submittedName>
</protein>
<sequence length="241" mass="28291">MTEFKENYNLYKDFTEKYKEGARKIFPTGLFQDDKYIGHEGLCEVQKKENEQKLKKFSSYFKENEYPQQYWEDQSKVVALNALKNTSLGFTISRDPLRAASNFVSNLYNISTFRPPDNVSGDLAKIDESYKELYVNLFWNKLTRVYLHTPSSLMYTGYGKMNNFFKIADSVRDHFLRKGQKLNQLVDYPKVQQTADDSDFKTFEGSKVQQTANNSNFKVFEDFTWGGLQMLMTLIFLRTLK</sequence>
<keyword evidence="2" id="KW-1185">Reference proteome</keyword>
<gene>
    <name evidence="1" type="ORF">E4K63_01910</name>
</gene>